<organism evidence="1 2">
    <name type="scientific">Ramlibacter agri</name>
    <dbReference type="NCBI Taxonomy" id="2728837"/>
    <lineage>
        <taxon>Bacteria</taxon>
        <taxon>Pseudomonadati</taxon>
        <taxon>Pseudomonadota</taxon>
        <taxon>Betaproteobacteria</taxon>
        <taxon>Burkholderiales</taxon>
        <taxon>Comamonadaceae</taxon>
        <taxon>Ramlibacter</taxon>
    </lineage>
</organism>
<accession>A0A848GUD0</accession>
<dbReference type="RefSeq" id="WP_169416337.1">
    <property type="nucleotide sequence ID" value="NZ_JABBFX010000001.1"/>
</dbReference>
<evidence type="ECO:0000313" key="2">
    <source>
        <dbReference type="Proteomes" id="UP000541185"/>
    </source>
</evidence>
<dbReference type="Proteomes" id="UP000541185">
    <property type="component" value="Unassembled WGS sequence"/>
</dbReference>
<keyword evidence="2" id="KW-1185">Reference proteome</keyword>
<dbReference type="AlphaFoldDB" id="A0A848GUD0"/>
<dbReference type="EMBL" id="JABBFX010000001">
    <property type="protein sequence ID" value="NML42225.1"/>
    <property type="molecule type" value="Genomic_DNA"/>
</dbReference>
<name>A0A848GUD0_9BURK</name>
<protein>
    <submittedName>
        <fullName evidence="1">Uncharacterized protein</fullName>
    </submittedName>
</protein>
<sequence length="52" mass="5357">MENRSADSPLRPRGPGKVIARLGGTGAGLLELLDDAGAGLLLLEGRNAWVTT</sequence>
<reference evidence="1 2" key="1">
    <citation type="submission" date="2020-04" db="EMBL/GenBank/DDBJ databases">
        <title>Ramlibacter sp. G-1-2-2 isolated from soil.</title>
        <authorList>
            <person name="Dahal R.H."/>
        </authorList>
    </citation>
    <scope>NUCLEOTIDE SEQUENCE [LARGE SCALE GENOMIC DNA]</scope>
    <source>
        <strain evidence="1 2">G-1-2-2</strain>
    </source>
</reference>
<comment type="caution">
    <text evidence="1">The sequence shown here is derived from an EMBL/GenBank/DDBJ whole genome shotgun (WGS) entry which is preliminary data.</text>
</comment>
<gene>
    <name evidence="1" type="ORF">HHL11_00595</name>
</gene>
<evidence type="ECO:0000313" key="1">
    <source>
        <dbReference type="EMBL" id="NML42225.1"/>
    </source>
</evidence>
<proteinExistence type="predicted"/>